<evidence type="ECO:0000256" key="6">
    <source>
        <dbReference type="ARBA" id="ARBA00023186"/>
    </source>
</evidence>
<dbReference type="Gene3D" id="2.60.34.10">
    <property type="entry name" value="Substrate Binding Domain Of DNAk, Chain A, domain 1"/>
    <property type="match status" value="1"/>
</dbReference>
<dbReference type="FunFam" id="3.90.640.10:FF:000003">
    <property type="entry name" value="Molecular chaperone DnaK"/>
    <property type="match status" value="1"/>
</dbReference>
<dbReference type="SUPFAM" id="SSF100920">
    <property type="entry name" value="Heat shock protein 70kD (HSP70), peptide-binding domain"/>
    <property type="match status" value="1"/>
</dbReference>
<dbReference type="PROSITE" id="PS00297">
    <property type="entry name" value="HSP70_1"/>
    <property type="match status" value="1"/>
</dbReference>
<name>A0A066U4U5_9PSEU</name>
<dbReference type="RefSeq" id="WP_043779359.1">
    <property type="nucleotide sequence ID" value="NZ_JMQI01000024.1"/>
</dbReference>
<organism evidence="8 9">
    <name type="scientific">Amycolatopsis rifamycinica</name>
    <dbReference type="NCBI Taxonomy" id="287986"/>
    <lineage>
        <taxon>Bacteria</taxon>
        <taxon>Bacillati</taxon>
        <taxon>Actinomycetota</taxon>
        <taxon>Actinomycetes</taxon>
        <taxon>Pseudonocardiales</taxon>
        <taxon>Pseudonocardiaceae</taxon>
        <taxon>Amycolatopsis</taxon>
    </lineage>
</organism>
<dbReference type="InterPro" id="IPR043129">
    <property type="entry name" value="ATPase_NBD"/>
</dbReference>
<dbReference type="PANTHER" id="PTHR19375">
    <property type="entry name" value="HEAT SHOCK PROTEIN 70KDA"/>
    <property type="match status" value="1"/>
</dbReference>
<evidence type="ECO:0000256" key="1">
    <source>
        <dbReference type="ARBA" id="ARBA00007381"/>
    </source>
</evidence>
<evidence type="ECO:0000313" key="9">
    <source>
        <dbReference type="Proteomes" id="UP000027345"/>
    </source>
</evidence>
<keyword evidence="4 7" id="KW-0067">ATP-binding</keyword>
<evidence type="ECO:0000256" key="3">
    <source>
        <dbReference type="ARBA" id="ARBA00022741"/>
    </source>
</evidence>
<dbReference type="SUPFAM" id="SSF53067">
    <property type="entry name" value="Actin-like ATPase domain"/>
    <property type="match status" value="2"/>
</dbReference>
<comment type="similarity">
    <text evidence="1 7">Belongs to the heat shock protein 70 family.</text>
</comment>
<evidence type="ECO:0000256" key="2">
    <source>
        <dbReference type="ARBA" id="ARBA00022553"/>
    </source>
</evidence>
<dbReference type="PRINTS" id="PR00301">
    <property type="entry name" value="HEATSHOCK70"/>
</dbReference>
<dbReference type="GO" id="GO:0005524">
    <property type="term" value="F:ATP binding"/>
    <property type="evidence" value="ECO:0007669"/>
    <property type="project" value="UniProtKB-KW"/>
</dbReference>
<accession>A0A066U4U5</accession>
<dbReference type="InterPro" id="IPR018181">
    <property type="entry name" value="Heat_shock_70_CS"/>
</dbReference>
<keyword evidence="2" id="KW-0597">Phosphoprotein</keyword>
<gene>
    <name evidence="8" type="ORF">DV20_12085</name>
</gene>
<proteinExistence type="inferred from homology"/>
<dbReference type="Gene3D" id="3.90.640.10">
    <property type="entry name" value="Actin, Chain A, domain 4"/>
    <property type="match status" value="1"/>
</dbReference>
<protein>
    <submittedName>
        <fullName evidence="8">Molecular chaperone Hsp70</fullName>
    </submittedName>
</protein>
<dbReference type="Pfam" id="PF00012">
    <property type="entry name" value="HSP70"/>
    <property type="match status" value="3"/>
</dbReference>
<dbReference type="Gene3D" id="3.30.420.40">
    <property type="match status" value="2"/>
</dbReference>
<sequence>MADETLRVFGIDLGTTYSAIAYVDESGRTTVCRNTDNEETTPSVVYFENESNVVVGSVAKESAVTQPDRVVSRVKREMGTKAVFDFDGHAHTPESISALILKQLAKDAAEYSGGEVAKVVVTVPAYFGMLERDATKNAGKIAGLDVIGIVPEPVAAALHYEATTGADNKTVLVYDLGGGTFDTTVIRVSAEEIEVVCTDGDDRLGGADWDDRLRDHLLAAFTAQVPPGTDPEDDEEFLQSLATLAENTKKQLSKVDSRPVALRGAGASARIDVTRAQFEEMTEDLLDKTIDIVRRTLATLEEKTPGAAIDEVLLVGGSTSMPAVTTRLRAEFGWEPKLHDPHLAVAKGAALYALGRVVHKEQEDAREQASSAADAETRAAEAVGDLEARTGIAAGTLRSLAAKQTRNVLPKAFGVKLLDTSDPDWERKPERHYVAHLVHANDALPTGVQVLDARTVYEGQQEIEVELFEQSGAVAGPELSENKFLNEGKGSITGLPPLPKGSPLKIEMEVDDEGLLRVEATEPSTGKSLRIEVRVSVLSEAQIEEATKTVSALTVSS</sequence>
<reference evidence="8 9" key="1">
    <citation type="submission" date="2014-05" db="EMBL/GenBank/DDBJ databases">
        <title>Draft genome sequence of Amycolatopsis rifamycinica DSM 46095.</title>
        <authorList>
            <person name="Lal R."/>
            <person name="Saxena A."/>
            <person name="Kumari R."/>
            <person name="Mukherjee U."/>
            <person name="Singh P."/>
            <person name="Sangwan N."/>
            <person name="Mahato N.K."/>
        </authorList>
    </citation>
    <scope>NUCLEOTIDE SEQUENCE [LARGE SCALE GENOMIC DNA]</scope>
    <source>
        <strain evidence="8 9">DSM 46095</strain>
    </source>
</reference>
<dbReference type="PROSITE" id="PS00329">
    <property type="entry name" value="HSP70_2"/>
    <property type="match status" value="1"/>
</dbReference>
<dbReference type="InterPro" id="IPR029047">
    <property type="entry name" value="HSP70_peptide-bd_sf"/>
</dbReference>
<dbReference type="CDD" id="cd24029">
    <property type="entry name" value="ASKHA_NBD_HSP70_DnaK_HscA_HscC"/>
    <property type="match status" value="1"/>
</dbReference>
<evidence type="ECO:0000256" key="4">
    <source>
        <dbReference type="ARBA" id="ARBA00022840"/>
    </source>
</evidence>
<dbReference type="EMBL" id="JMQI01000024">
    <property type="protein sequence ID" value="KDN22115.1"/>
    <property type="molecule type" value="Genomic_DNA"/>
</dbReference>
<keyword evidence="6" id="KW-0143">Chaperone</keyword>
<dbReference type="AlphaFoldDB" id="A0A066U4U5"/>
<dbReference type="OrthoDB" id="9766019at2"/>
<evidence type="ECO:0000256" key="5">
    <source>
        <dbReference type="ARBA" id="ARBA00023016"/>
    </source>
</evidence>
<dbReference type="STRING" id="287986.DV20_12085"/>
<dbReference type="FunFam" id="3.30.420.40:FF:000071">
    <property type="entry name" value="Molecular chaperone DnaK"/>
    <property type="match status" value="1"/>
</dbReference>
<comment type="caution">
    <text evidence="8">The sequence shown here is derived from an EMBL/GenBank/DDBJ whole genome shotgun (WGS) entry which is preliminary data.</text>
</comment>
<dbReference type="InterPro" id="IPR013126">
    <property type="entry name" value="Hsp_70_fam"/>
</dbReference>
<keyword evidence="3 7" id="KW-0547">Nucleotide-binding</keyword>
<dbReference type="eggNOG" id="COG0443">
    <property type="taxonomic scope" value="Bacteria"/>
</dbReference>
<evidence type="ECO:0000256" key="7">
    <source>
        <dbReference type="RuleBase" id="RU003322"/>
    </source>
</evidence>
<evidence type="ECO:0000313" key="8">
    <source>
        <dbReference type="EMBL" id="KDN22115.1"/>
    </source>
</evidence>
<keyword evidence="5" id="KW-0346">Stress response</keyword>
<keyword evidence="9" id="KW-1185">Reference proteome</keyword>
<dbReference type="Proteomes" id="UP000027345">
    <property type="component" value="Unassembled WGS sequence"/>
</dbReference>
<dbReference type="GO" id="GO:0140662">
    <property type="term" value="F:ATP-dependent protein folding chaperone"/>
    <property type="evidence" value="ECO:0007669"/>
    <property type="project" value="InterPro"/>
</dbReference>